<dbReference type="RefSeq" id="WP_051521083.1">
    <property type="nucleotide sequence ID" value="NZ_KK088559.1"/>
</dbReference>
<dbReference type="Gene3D" id="3.40.50.300">
    <property type="entry name" value="P-loop containing nucleotide triphosphate hydrolases"/>
    <property type="match status" value="1"/>
</dbReference>
<dbReference type="SUPFAM" id="SSF52540">
    <property type="entry name" value="P-loop containing nucleoside triphosphate hydrolases"/>
    <property type="match status" value="1"/>
</dbReference>
<dbReference type="OrthoDB" id="288532at2"/>
<accession>A0A017HP09</accession>
<evidence type="ECO:0000313" key="2">
    <source>
        <dbReference type="Proteomes" id="UP000019666"/>
    </source>
</evidence>
<proteinExistence type="predicted"/>
<reference evidence="1 2" key="1">
    <citation type="submission" date="2013-02" db="EMBL/GenBank/DDBJ databases">
        <authorList>
            <person name="Fiebig A."/>
            <person name="Goeker M."/>
            <person name="Klenk H.-P.P."/>
        </authorList>
    </citation>
    <scope>NUCLEOTIDE SEQUENCE [LARGE SCALE GENOMIC DNA]</scope>
    <source>
        <strain evidence="1 2">DSM 19309</strain>
    </source>
</reference>
<sequence>MLLTDRLVYVHMPKTGGTFVTSVLERLHQPSPNRLQGLWHRARRHLGRPWAEAPGKYGRLRNVEPKHGTCHDIPASHAGLPVLSCMRGPWEWYVSQYEFSWWKRIGQYDPNDPSTPAGWAIERALPAFVKERPHFPDIGFAEFVELCDRAADIYNGETGTDFGLFTHGFVRYFYRDPPAVLRRLSDRYLASAEHAGDRFDVTFLSTERLNADLQRALVRFGYEPDDVAFVGQLGKILPMGIGRREDQRWERYYDEALKASVRQRDRFVFRMFPDYDEASGAMGASA</sequence>
<gene>
    <name evidence="1" type="ORF">Rumeso_02285</name>
</gene>
<dbReference type="AlphaFoldDB" id="A0A017HP09"/>
<evidence type="ECO:0000313" key="1">
    <source>
        <dbReference type="EMBL" id="EYD76096.1"/>
    </source>
</evidence>
<dbReference type="Proteomes" id="UP000019666">
    <property type="component" value="Unassembled WGS sequence"/>
</dbReference>
<organism evidence="1 2">
    <name type="scientific">Rubellimicrobium mesophilum DSM 19309</name>
    <dbReference type="NCBI Taxonomy" id="442562"/>
    <lineage>
        <taxon>Bacteria</taxon>
        <taxon>Pseudomonadati</taxon>
        <taxon>Pseudomonadota</taxon>
        <taxon>Alphaproteobacteria</taxon>
        <taxon>Rhodobacterales</taxon>
        <taxon>Roseobacteraceae</taxon>
        <taxon>Rubellimicrobium</taxon>
    </lineage>
</organism>
<protein>
    <recommendedName>
        <fullName evidence="3">Sulfotransferase family protein</fullName>
    </recommendedName>
</protein>
<evidence type="ECO:0008006" key="3">
    <source>
        <dbReference type="Google" id="ProtNLM"/>
    </source>
</evidence>
<dbReference type="EMBL" id="AOSK01000059">
    <property type="protein sequence ID" value="EYD76096.1"/>
    <property type="molecule type" value="Genomic_DNA"/>
</dbReference>
<dbReference type="InterPro" id="IPR027417">
    <property type="entry name" value="P-loop_NTPase"/>
</dbReference>
<keyword evidence="2" id="KW-1185">Reference proteome</keyword>
<name>A0A017HP09_9RHOB</name>
<dbReference type="HOGENOM" id="CLU_939322_0_0_5"/>
<comment type="caution">
    <text evidence="1">The sequence shown here is derived from an EMBL/GenBank/DDBJ whole genome shotgun (WGS) entry which is preliminary data.</text>
</comment>